<protein>
    <submittedName>
        <fullName evidence="2">Uncharacterized protein</fullName>
    </submittedName>
</protein>
<feature type="compositionally biased region" description="Low complexity" evidence="1">
    <location>
        <begin position="228"/>
        <end position="239"/>
    </location>
</feature>
<feature type="region of interest" description="Disordered" evidence="1">
    <location>
        <begin position="1"/>
        <end position="26"/>
    </location>
</feature>
<keyword evidence="3" id="KW-1185">Reference proteome</keyword>
<dbReference type="EMBL" id="NBSK02000005">
    <property type="protein sequence ID" value="KAJ0207935.1"/>
    <property type="molecule type" value="Genomic_DNA"/>
</dbReference>
<feature type="region of interest" description="Disordered" evidence="1">
    <location>
        <begin position="222"/>
        <end position="257"/>
    </location>
</feature>
<gene>
    <name evidence="2" type="ORF">LSAT_V11C500297960</name>
</gene>
<accession>A0A9R1VKJ8</accession>
<organism evidence="2 3">
    <name type="scientific">Lactuca sativa</name>
    <name type="common">Garden lettuce</name>
    <dbReference type="NCBI Taxonomy" id="4236"/>
    <lineage>
        <taxon>Eukaryota</taxon>
        <taxon>Viridiplantae</taxon>
        <taxon>Streptophyta</taxon>
        <taxon>Embryophyta</taxon>
        <taxon>Tracheophyta</taxon>
        <taxon>Spermatophyta</taxon>
        <taxon>Magnoliopsida</taxon>
        <taxon>eudicotyledons</taxon>
        <taxon>Gunneridae</taxon>
        <taxon>Pentapetalae</taxon>
        <taxon>asterids</taxon>
        <taxon>campanulids</taxon>
        <taxon>Asterales</taxon>
        <taxon>Asteraceae</taxon>
        <taxon>Cichorioideae</taxon>
        <taxon>Cichorieae</taxon>
        <taxon>Lactucinae</taxon>
        <taxon>Lactuca</taxon>
    </lineage>
</organism>
<dbReference type="Proteomes" id="UP000235145">
    <property type="component" value="Unassembled WGS sequence"/>
</dbReference>
<evidence type="ECO:0000313" key="2">
    <source>
        <dbReference type="EMBL" id="KAJ0207935.1"/>
    </source>
</evidence>
<dbReference type="AlphaFoldDB" id="A0A9R1VKJ8"/>
<sequence>MDALTTELQRIARKPPQTVPVDTEPPFVSDLEDFGHALLPRKCKRRDTRSRVLITDPVQNRSTPIEPSPVAQNIESTFTESSPVIQEMSSPILESTPMDHDFQSPIIEEEVLPSEGDQASGISFETPDMDLSKGKNKLPNSELVDVVLLQNRVFDLEQSSTEKDLIIGKQYIRISEIEKESSIKDAKILELQANLGGLTALFFDLKQRLHQKYGVEFQPLSTEGENISASSSGATDSTSQPTSERVFISSGPTSAQE</sequence>
<evidence type="ECO:0000256" key="1">
    <source>
        <dbReference type="SAM" id="MobiDB-lite"/>
    </source>
</evidence>
<evidence type="ECO:0000313" key="3">
    <source>
        <dbReference type="Proteomes" id="UP000235145"/>
    </source>
</evidence>
<name>A0A9R1VKJ8_LACSA</name>
<proteinExistence type="predicted"/>
<comment type="caution">
    <text evidence="2">The sequence shown here is derived from an EMBL/GenBank/DDBJ whole genome shotgun (WGS) entry which is preliminary data.</text>
</comment>
<reference evidence="2 3" key="1">
    <citation type="journal article" date="2017" name="Nat. Commun.">
        <title>Genome assembly with in vitro proximity ligation data and whole-genome triplication in lettuce.</title>
        <authorList>
            <person name="Reyes-Chin-Wo S."/>
            <person name="Wang Z."/>
            <person name="Yang X."/>
            <person name="Kozik A."/>
            <person name="Arikit S."/>
            <person name="Song C."/>
            <person name="Xia L."/>
            <person name="Froenicke L."/>
            <person name="Lavelle D.O."/>
            <person name="Truco M.J."/>
            <person name="Xia R."/>
            <person name="Zhu S."/>
            <person name="Xu C."/>
            <person name="Xu H."/>
            <person name="Xu X."/>
            <person name="Cox K."/>
            <person name="Korf I."/>
            <person name="Meyers B.C."/>
            <person name="Michelmore R.W."/>
        </authorList>
    </citation>
    <scope>NUCLEOTIDE SEQUENCE [LARGE SCALE GENOMIC DNA]</scope>
    <source>
        <strain evidence="3">cv. Salinas</strain>
        <tissue evidence="2">Seedlings</tissue>
    </source>
</reference>